<evidence type="ECO:0000256" key="5">
    <source>
        <dbReference type="ARBA" id="ARBA00022833"/>
    </source>
</evidence>
<evidence type="ECO:0000313" key="12">
    <source>
        <dbReference type="EMBL" id="QSL67127.1"/>
    </source>
</evidence>
<dbReference type="InterPro" id="IPR034004">
    <property type="entry name" value="Zn_ribbon_RPA12_C"/>
</dbReference>
<feature type="binding site" evidence="8">
    <location>
        <position position="83"/>
    </location>
    <ligand>
        <name>Zn(2+)</name>
        <dbReference type="ChEBI" id="CHEBI:29105"/>
        <label>2</label>
    </ligand>
</feature>
<dbReference type="Pfam" id="PF01096">
    <property type="entry name" value="Zn_ribbon_TFIIS"/>
    <property type="match status" value="1"/>
</dbReference>
<feature type="binding site" evidence="8">
    <location>
        <position position="27"/>
    </location>
    <ligand>
        <name>Zn(2+)</name>
        <dbReference type="ChEBI" id="CHEBI:29105"/>
        <label>1</label>
    </ligand>
</feature>
<evidence type="ECO:0000259" key="11">
    <source>
        <dbReference type="PROSITE" id="PS51133"/>
    </source>
</evidence>
<evidence type="ECO:0000256" key="3">
    <source>
        <dbReference type="ARBA" id="ARBA00022723"/>
    </source>
</evidence>
<dbReference type="Gene3D" id="2.20.25.10">
    <property type="match status" value="1"/>
</dbReference>
<evidence type="ECO:0000256" key="1">
    <source>
        <dbReference type="ARBA" id="ARBA00004604"/>
    </source>
</evidence>
<feature type="binding site" evidence="8">
    <location>
        <position position="111"/>
    </location>
    <ligand>
        <name>Zn(2+)</name>
        <dbReference type="ChEBI" id="CHEBI:29105"/>
        <label>2</label>
    </ligand>
</feature>
<dbReference type="InterPro" id="IPR012164">
    <property type="entry name" value="Rpa12/Rpb9/Rpc10/TFS"/>
</dbReference>
<reference evidence="12" key="1">
    <citation type="submission" date="2020-06" db="EMBL/GenBank/DDBJ databases">
        <title>Genomes of multiple members of Pneumocystis genus reveal paths to human pathogen Pneumocystis jirovecii.</title>
        <authorList>
            <person name="Cisse O.H."/>
            <person name="Ma L."/>
            <person name="Dekker J."/>
            <person name="Khil P."/>
            <person name="Jo J."/>
            <person name="Brenchley J."/>
            <person name="Blair R."/>
            <person name="Pahar B."/>
            <person name="Chabe M."/>
            <person name="Van Rompay K.A."/>
            <person name="Keesler R."/>
            <person name="Sukura A."/>
            <person name="Hirsch V."/>
            <person name="Kutty G."/>
            <person name="Liu Y."/>
            <person name="Peng L."/>
            <person name="Chen J."/>
            <person name="Song J."/>
            <person name="Weissenbacher-Lang C."/>
            <person name="Xu J."/>
            <person name="Upham N.S."/>
            <person name="Stajich J.E."/>
            <person name="Cuomo C.A."/>
            <person name="Cushion M.T."/>
            <person name="Kovacs J.A."/>
        </authorList>
    </citation>
    <scope>NUCLEOTIDE SEQUENCE</scope>
    <source>
        <strain evidence="12">2A</strain>
    </source>
</reference>
<dbReference type="EMBL" id="CP054548">
    <property type="protein sequence ID" value="QSL67127.1"/>
    <property type="molecule type" value="Genomic_DNA"/>
</dbReference>
<dbReference type="PANTHER" id="PTHR11239">
    <property type="entry name" value="DNA-DIRECTED RNA POLYMERASE"/>
    <property type="match status" value="1"/>
</dbReference>
<comment type="similarity">
    <text evidence="7">Belongs to the archaeal rpoM/eukaryotic RPA12/RPB9/RPC11 RNA polymerase family.</text>
</comment>
<comment type="function">
    <text evidence="7">DNA-dependent RNA polymerase catalyzes the transcription of DNA into RNA using the four ribonucleoside triphosphates as substrates.</text>
</comment>
<dbReference type="SUPFAM" id="SSF57783">
    <property type="entry name" value="Zinc beta-ribbon"/>
    <property type="match status" value="1"/>
</dbReference>
<name>A0A899GEV8_9ASCO</name>
<dbReference type="PROSITE" id="PS00466">
    <property type="entry name" value="ZF_TFIIS_1"/>
    <property type="match status" value="1"/>
</dbReference>
<keyword evidence="13" id="KW-1185">Reference proteome</keyword>
<keyword evidence="2 7" id="KW-0240">DNA-directed RNA polymerase</keyword>
<sequence>MFFAGSAFFCSSCGTLLDLVSDAYIVCAQCRASYPTSDIPDLYIVTTSRPKALGPSLIQEDISFDSLESDTTASIINETCPKCEYKKMRFQTLQMRSADEGATVFYECLFCGYRFSTNE</sequence>
<feature type="signal peptide" evidence="10">
    <location>
        <begin position="1"/>
        <end position="28"/>
    </location>
</feature>
<dbReference type="GO" id="GO:0005736">
    <property type="term" value="C:RNA polymerase I complex"/>
    <property type="evidence" value="ECO:0007669"/>
    <property type="project" value="TreeGrafter"/>
</dbReference>
<evidence type="ECO:0000256" key="2">
    <source>
        <dbReference type="ARBA" id="ARBA00022478"/>
    </source>
</evidence>
<evidence type="ECO:0000256" key="6">
    <source>
        <dbReference type="ARBA" id="ARBA00023242"/>
    </source>
</evidence>
<evidence type="ECO:0000256" key="9">
    <source>
        <dbReference type="PIRSR" id="PIRSR005586-2"/>
    </source>
</evidence>
<feature type="zinc finger region" description="C4-type" evidence="9">
    <location>
        <begin position="10"/>
        <end position="30"/>
    </location>
</feature>
<dbReference type="Proteomes" id="UP000663699">
    <property type="component" value="Chromosome 17"/>
</dbReference>
<keyword evidence="4 9" id="KW-0863">Zinc-finger</keyword>
<feature type="binding site" evidence="8">
    <location>
        <position position="80"/>
    </location>
    <ligand>
        <name>Zn(2+)</name>
        <dbReference type="ChEBI" id="CHEBI:29105"/>
        <label>2</label>
    </ligand>
</feature>
<accession>A0A899GEV8</accession>
<dbReference type="PANTHER" id="PTHR11239:SF14">
    <property type="entry name" value="DNA-DIRECTED RNA POLYMERASE I SUBUNIT RPA12"/>
    <property type="match status" value="1"/>
</dbReference>
<keyword evidence="10" id="KW-0732">Signal</keyword>
<proteinExistence type="inferred from homology"/>
<keyword evidence="3 8" id="KW-0479">Metal-binding</keyword>
<keyword evidence="7" id="KW-0804">Transcription</keyword>
<dbReference type="GO" id="GO:0006363">
    <property type="term" value="P:termination of RNA polymerase I transcription"/>
    <property type="evidence" value="ECO:0007669"/>
    <property type="project" value="TreeGrafter"/>
</dbReference>
<dbReference type="InterPro" id="IPR001222">
    <property type="entry name" value="Znf_TFIIS"/>
</dbReference>
<keyword evidence="6 7" id="KW-0539">Nucleus</keyword>
<dbReference type="GO" id="GO:0008270">
    <property type="term" value="F:zinc ion binding"/>
    <property type="evidence" value="ECO:0007669"/>
    <property type="project" value="UniProtKB-KW"/>
</dbReference>
<dbReference type="OrthoDB" id="10056816at2759"/>
<protein>
    <recommendedName>
        <fullName evidence="7">DNA-directed RNA polymerase subunit</fullName>
    </recommendedName>
</protein>
<evidence type="ECO:0000256" key="7">
    <source>
        <dbReference type="PIRNR" id="PIRNR005586"/>
    </source>
</evidence>
<organism evidence="12 13">
    <name type="scientific">Pneumocystis wakefieldiae</name>
    <dbReference type="NCBI Taxonomy" id="38082"/>
    <lineage>
        <taxon>Eukaryota</taxon>
        <taxon>Fungi</taxon>
        <taxon>Dikarya</taxon>
        <taxon>Ascomycota</taxon>
        <taxon>Taphrinomycotina</taxon>
        <taxon>Pneumocystomycetes</taxon>
        <taxon>Pneumocystaceae</taxon>
        <taxon>Pneumocystis</taxon>
    </lineage>
</organism>
<feature type="binding site" evidence="8">
    <location>
        <position position="108"/>
    </location>
    <ligand>
        <name>Zn(2+)</name>
        <dbReference type="ChEBI" id="CHEBI:29105"/>
        <label>2</label>
    </ligand>
</feature>
<dbReference type="GO" id="GO:0003899">
    <property type="term" value="F:DNA-directed RNA polymerase activity"/>
    <property type="evidence" value="ECO:0007669"/>
    <property type="project" value="InterPro"/>
</dbReference>
<dbReference type="CDD" id="cd10507">
    <property type="entry name" value="Zn-ribbon_RPA12"/>
    <property type="match status" value="1"/>
</dbReference>
<dbReference type="AlphaFoldDB" id="A0A899GEV8"/>
<evidence type="ECO:0000256" key="4">
    <source>
        <dbReference type="ARBA" id="ARBA00022771"/>
    </source>
</evidence>
<gene>
    <name evidence="12" type="ORF">MERGE_001516</name>
</gene>
<comment type="subcellular location">
    <subcellularLocation>
        <location evidence="1">Nucleus</location>
        <location evidence="1">Nucleolus</location>
    </subcellularLocation>
</comment>
<evidence type="ECO:0000256" key="8">
    <source>
        <dbReference type="PIRSR" id="PIRSR005586-1"/>
    </source>
</evidence>
<feature type="binding site" evidence="8">
    <location>
        <position position="30"/>
    </location>
    <ligand>
        <name>Zn(2+)</name>
        <dbReference type="ChEBI" id="CHEBI:29105"/>
        <label>1</label>
    </ligand>
</feature>
<dbReference type="SMART" id="SM00440">
    <property type="entry name" value="ZnF_C2C2"/>
    <property type="match status" value="1"/>
</dbReference>
<feature type="binding site" evidence="8">
    <location>
        <position position="13"/>
    </location>
    <ligand>
        <name>Zn(2+)</name>
        <dbReference type="ChEBI" id="CHEBI:29105"/>
        <label>1</label>
    </ligand>
</feature>
<dbReference type="PIRSF" id="PIRSF005586">
    <property type="entry name" value="RNApol_RpoM"/>
    <property type="match status" value="1"/>
</dbReference>
<feature type="chain" id="PRO_5034374639" description="DNA-directed RNA polymerase subunit" evidence="10">
    <location>
        <begin position="29"/>
        <end position="119"/>
    </location>
</feature>
<feature type="binding site" evidence="8">
    <location>
        <position position="10"/>
    </location>
    <ligand>
        <name>Zn(2+)</name>
        <dbReference type="ChEBI" id="CHEBI:29105"/>
        <label>1</label>
    </ligand>
</feature>
<keyword evidence="5 8" id="KW-0862">Zinc</keyword>
<dbReference type="GO" id="GO:0003676">
    <property type="term" value="F:nucleic acid binding"/>
    <property type="evidence" value="ECO:0007669"/>
    <property type="project" value="InterPro"/>
</dbReference>
<evidence type="ECO:0000256" key="10">
    <source>
        <dbReference type="SAM" id="SignalP"/>
    </source>
</evidence>
<feature type="domain" description="TFIIS-type" evidence="11">
    <location>
        <begin position="76"/>
        <end position="116"/>
    </location>
</feature>
<dbReference type="PROSITE" id="PS51133">
    <property type="entry name" value="ZF_TFIIS_2"/>
    <property type="match status" value="1"/>
</dbReference>
<evidence type="ECO:0000313" key="13">
    <source>
        <dbReference type="Proteomes" id="UP000663699"/>
    </source>
</evidence>